<gene>
    <name evidence="2" type="ORF">ACFQNG_18110</name>
</gene>
<feature type="transmembrane region" description="Helical" evidence="1">
    <location>
        <begin position="237"/>
        <end position="257"/>
    </location>
</feature>
<feature type="transmembrane region" description="Helical" evidence="1">
    <location>
        <begin position="14"/>
        <end position="32"/>
    </location>
</feature>
<keyword evidence="1" id="KW-0812">Transmembrane</keyword>
<evidence type="ECO:0000313" key="3">
    <source>
        <dbReference type="Proteomes" id="UP001596500"/>
    </source>
</evidence>
<dbReference type="RefSeq" id="WP_379867244.1">
    <property type="nucleotide sequence ID" value="NZ_JBHTBW010000067.1"/>
</dbReference>
<feature type="transmembrane region" description="Helical" evidence="1">
    <location>
        <begin position="156"/>
        <end position="180"/>
    </location>
</feature>
<feature type="transmembrane region" description="Helical" evidence="1">
    <location>
        <begin position="187"/>
        <end position="207"/>
    </location>
</feature>
<accession>A0ABW2RQ97</accession>
<organism evidence="2 3">
    <name type="scientific">Laceyella putida</name>
    <dbReference type="NCBI Taxonomy" id="110101"/>
    <lineage>
        <taxon>Bacteria</taxon>
        <taxon>Bacillati</taxon>
        <taxon>Bacillota</taxon>
        <taxon>Bacilli</taxon>
        <taxon>Bacillales</taxon>
        <taxon>Thermoactinomycetaceae</taxon>
        <taxon>Laceyella</taxon>
    </lineage>
</organism>
<feature type="transmembrane region" description="Helical" evidence="1">
    <location>
        <begin position="75"/>
        <end position="96"/>
    </location>
</feature>
<dbReference type="Pfam" id="PF12679">
    <property type="entry name" value="ABC2_membrane_2"/>
    <property type="match status" value="1"/>
</dbReference>
<dbReference type="PANTHER" id="PTHR37305:SF1">
    <property type="entry name" value="MEMBRANE PROTEIN"/>
    <property type="match status" value="1"/>
</dbReference>
<dbReference type="Proteomes" id="UP001596500">
    <property type="component" value="Unassembled WGS sequence"/>
</dbReference>
<comment type="caution">
    <text evidence="2">The sequence shown here is derived from an EMBL/GenBank/DDBJ whole genome shotgun (WGS) entry which is preliminary data.</text>
</comment>
<reference evidence="3" key="1">
    <citation type="journal article" date="2019" name="Int. J. Syst. Evol. Microbiol.">
        <title>The Global Catalogue of Microorganisms (GCM) 10K type strain sequencing project: providing services to taxonomists for standard genome sequencing and annotation.</title>
        <authorList>
            <consortium name="The Broad Institute Genomics Platform"/>
            <consortium name="The Broad Institute Genome Sequencing Center for Infectious Disease"/>
            <person name="Wu L."/>
            <person name="Ma J."/>
        </authorList>
    </citation>
    <scope>NUCLEOTIDE SEQUENCE [LARGE SCALE GENOMIC DNA]</scope>
    <source>
        <strain evidence="3">CGMCC 1.12942</strain>
    </source>
</reference>
<keyword evidence="1" id="KW-1133">Transmembrane helix</keyword>
<dbReference type="EMBL" id="JBHTBW010000067">
    <property type="protein sequence ID" value="MFC7442986.1"/>
    <property type="molecule type" value="Genomic_DNA"/>
</dbReference>
<evidence type="ECO:0000313" key="2">
    <source>
        <dbReference type="EMBL" id="MFC7442986.1"/>
    </source>
</evidence>
<name>A0ABW2RQ97_9BACL</name>
<protein>
    <submittedName>
        <fullName evidence="2">ABC transporter permease subunit</fullName>
    </submittedName>
</protein>
<keyword evidence="3" id="KW-1185">Reference proteome</keyword>
<evidence type="ECO:0000256" key="1">
    <source>
        <dbReference type="SAM" id="Phobius"/>
    </source>
</evidence>
<keyword evidence="1" id="KW-0472">Membrane</keyword>
<feature type="transmembrane region" description="Helical" evidence="1">
    <location>
        <begin position="122"/>
        <end position="144"/>
    </location>
</feature>
<sequence length="264" mass="29405">MLFRREFAGNAKSLIIWSLIIGGYAFLLLANFQQMADALKAKKELLDAYPEGIKKAFGMDELDLTTLVGFYGVQIYLMTTLLGSIFAAMLAANIIAKEETDKTIEFLLSKPLTRTQIITQKLLAVIVNILILNAFVTGLSLIAFQFAKEEVDIKPFTLLIIATVLLHLTFATISFALSALMKKTRSIVSISLGIVLGSYFLNIMSGVTEDLEDFKYLSFFKYVDAADIVKNNAIDALYVWIMVAVILVSVIFAYVYYQKKDIAV</sequence>
<proteinExistence type="predicted"/>
<dbReference type="PANTHER" id="PTHR37305">
    <property type="entry name" value="INTEGRAL MEMBRANE PROTEIN-RELATED"/>
    <property type="match status" value="1"/>
</dbReference>